<proteinExistence type="predicted"/>
<dbReference type="AlphaFoldDB" id="A0AAV1ZUC9"/>
<dbReference type="EMBL" id="CAXIEN010000080">
    <property type="protein sequence ID" value="CAL1274841.1"/>
    <property type="molecule type" value="Genomic_DNA"/>
</dbReference>
<evidence type="ECO:0000313" key="1">
    <source>
        <dbReference type="EMBL" id="CAL1274841.1"/>
    </source>
</evidence>
<keyword evidence="2" id="KW-1185">Reference proteome</keyword>
<sequence length="75" mass="8756">MFSLSFHRFCVPERCRRQQTLIVIQKRRKPYQNASAQETSAVGRLGYFEDKANRTRCPNNEYTKLMKPSNGSSKV</sequence>
<gene>
    <name evidence="1" type="ORF">LARSCL_LOCUS7736</name>
</gene>
<comment type="caution">
    <text evidence="1">The sequence shown here is derived from an EMBL/GenBank/DDBJ whole genome shotgun (WGS) entry which is preliminary data.</text>
</comment>
<protein>
    <submittedName>
        <fullName evidence="1">Uncharacterized protein</fullName>
    </submittedName>
</protein>
<evidence type="ECO:0000313" key="2">
    <source>
        <dbReference type="Proteomes" id="UP001497382"/>
    </source>
</evidence>
<reference evidence="1 2" key="1">
    <citation type="submission" date="2024-04" db="EMBL/GenBank/DDBJ databases">
        <authorList>
            <person name="Rising A."/>
            <person name="Reimegard J."/>
            <person name="Sonavane S."/>
            <person name="Akerstrom W."/>
            <person name="Nylinder S."/>
            <person name="Hedman E."/>
            <person name="Kallberg Y."/>
        </authorList>
    </citation>
    <scope>NUCLEOTIDE SEQUENCE [LARGE SCALE GENOMIC DNA]</scope>
</reference>
<name>A0AAV1ZUC9_9ARAC</name>
<organism evidence="1 2">
    <name type="scientific">Larinioides sclopetarius</name>
    <dbReference type="NCBI Taxonomy" id="280406"/>
    <lineage>
        <taxon>Eukaryota</taxon>
        <taxon>Metazoa</taxon>
        <taxon>Ecdysozoa</taxon>
        <taxon>Arthropoda</taxon>
        <taxon>Chelicerata</taxon>
        <taxon>Arachnida</taxon>
        <taxon>Araneae</taxon>
        <taxon>Araneomorphae</taxon>
        <taxon>Entelegynae</taxon>
        <taxon>Araneoidea</taxon>
        <taxon>Araneidae</taxon>
        <taxon>Larinioides</taxon>
    </lineage>
</organism>
<dbReference type="Proteomes" id="UP001497382">
    <property type="component" value="Unassembled WGS sequence"/>
</dbReference>
<accession>A0AAV1ZUC9</accession>